<sequence length="320" mass="38679">MSNLSSSWYFTFHVWISSNYTFDHQSLQSLNQYLTLLIELHRKKYEFTKKFYILIQKQINDLTKFNEDDEPFFKNCQQFKDQIIEFKDVQFKELLKFVLIEIKDQVEFGEKLRIEKNFKEKGCFEYFDTLNDEEFFEFEDVGYDEFKDINSSTSSTASSSPASTSSIFSIKFSSKRQFYPKRIFDYLNNYEDNLYKLILKKQFEIIYEVGNISENMEILKRLLSNNNSFLKKDSLLFFIMIYSTYQLLEKLKSSNDIENRHLIIDLIYDLENLIVRDYFEDFSLDDPNKINLFEFILYSIITIIFQFYFFTLFLNICSAY</sequence>
<name>A0A397SPZ5_9GLOM</name>
<keyword evidence="1" id="KW-0812">Transmembrane</keyword>
<proteinExistence type="predicted"/>
<evidence type="ECO:0000313" key="2">
    <source>
        <dbReference type="EMBL" id="RIA88260.1"/>
    </source>
</evidence>
<comment type="caution">
    <text evidence="2">The sequence shown here is derived from an EMBL/GenBank/DDBJ whole genome shotgun (WGS) entry which is preliminary data.</text>
</comment>
<reference evidence="2 3" key="1">
    <citation type="submission" date="2018-06" db="EMBL/GenBank/DDBJ databases">
        <title>Comparative genomics reveals the genomic features of Rhizophagus irregularis, R. cerebriforme, R. diaphanum and Gigaspora rosea, and their symbiotic lifestyle signature.</title>
        <authorList>
            <person name="Morin E."/>
            <person name="San Clemente H."/>
            <person name="Chen E.C.H."/>
            <person name="De La Providencia I."/>
            <person name="Hainaut M."/>
            <person name="Kuo A."/>
            <person name="Kohler A."/>
            <person name="Murat C."/>
            <person name="Tang N."/>
            <person name="Roy S."/>
            <person name="Loubradou J."/>
            <person name="Henrissat B."/>
            <person name="Grigoriev I.V."/>
            <person name="Corradi N."/>
            <person name="Roux C."/>
            <person name="Martin F.M."/>
        </authorList>
    </citation>
    <scope>NUCLEOTIDE SEQUENCE [LARGE SCALE GENOMIC DNA]</scope>
    <source>
        <strain evidence="2 3">DAOM 227022</strain>
    </source>
</reference>
<keyword evidence="1" id="KW-0472">Membrane</keyword>
<evidence type="ECO:0000256" key="1">
    <source>
        <dbReference type="SAM" id="Phobius"/>
    </source>
</evidence>
<dbReference type="EMBL" id="QKYT01000272">
    <property type="protein sequence ID" value="RIA88260.1"/>
    <property type="molecule type" value="Genomic_DNA"/>
</dbReference>
<organism evidence="2 3">
    <name type="scientific">Glomus cerebriforme</name>
    <dbReference type="NCBI Taxonomy" id="658196"/>
    <lineage>
        <taxon>Eukaryota</taxon>
        <taxon>Fungi</taxon>
        <taxon>Fungi incertae sedis</taxon>
        <taxon>Mucoromycota</taxon>
        <taxon>Glomeromycotina</taxon>
        <taxon>Glomeromycetes</taxon>
        <taxon>Glomerales</taxon>
        <taxon>Glomeraceae</taxon>
        <taxon>Glomus</taxon>
    </lineage>
</organism>
<keyword evidence="3" id="KW-1185">Reference proteome</keyword>
<protein>
    <submittedName>
        <fullName evidence="2">Uncharacterized protein</fullName>
    </submittedName>
</protein>
<accession>A0A397SPZ5</accession>
<evidence type="ECO:0000313" key="3">
    <source>
        <dbReference type="Proteomes" id="UP000265703"/>
    </source>
</evidence>
<feature type="transmembrane region" description="Helical" evidence="1">
    <location>
        <begin position="295"/>
        <end position="317"/>
    </location>
</feature>
<dbReference type="AlphaFoldDB" id="A0A397SPZ5"/>
<gene>
    <name evidence="2" type="ORF">C1645_826628</name>
</gene>
<dbReference type="Proteomes" id="UP000265703">
    <property type="component" value="Unassembled WGS sequence"/>
</dbReference>
<dbReference type="OrthoDB" id="2398943at2759"/>
<keyword evidence="1" id="KW-1133">Transmembrane helix</keyword>